<dbReference type="InterPro" id="IPR013087">
    <property type="entry name" value="Znf_C2H2_type"/>
</dbReference>
<dbReference type="Pfam" id="PF00096">
    <property type="entry name" value="zf-C2H2"/>
    <property type="match status" value="1"/>
</dbReference>
<keyword evidence="12" id="KW-1185">Reference proteome</keyword>
<organism evidence="11 12">
    <name type="scientific">Torulaspora globosa</name>
    <dbReference type="NCBI Taxonomy" id="48254"/>
    <lineage>
        <taxon>Eukaryota</taxon>
        <taxon>Fungi</taxon>
        <taxon>Dikarya</taxon>
        <taxon>Ascomycota</taxon>
        <taxon>Saccharomycotina</taxon>
        <taxon>Saccharomycetes</taxon>
        <taxon>Saccharomycetales</taxon>
        <taxon>Saccharomycetaceae</taxon>
        <taxon>Torulaspora</taxon>
    </lineage>
</organism>
<keyword evidence="4" id="KW-0677">Repeat</keyword>
<feature type="domain" description="C2H2-type" evidence="10">
    <location>
        <begin position="168"/>
        <end position="196"/>
    </location>
</feature>
<accession>A0A7G3ZF97</accession>
<dbReference type="GO" id="GO:0043709">
    <property type="term" value="P:cell adhesion involved in single-species biofilm formation"/>
    <property type="evidence" value="ECO:0007669"/>
    <property type="project" value="UniProtKB-ARBA"/>
</dbReference>
<evidence type="ECO:0000256" key="3">
    <source>
        <dbReference type="ARBA" id="ARBA00022723"/>
    </source>
</evidence>
<evidence type="ECO:0000256" key="4">
    <source>
        <dbReference type="ARBA" id="ARBA00022737"/>
    </source>
</evidence>
<keyword evidence="2" id="KW-0678">Repressor</keyword>
<dbReference type="PANTHER" id="PTHR14003:SF19">
    <property type="entry name" value="YY2 TRANSCRIPTION FACTOR"/>
    <property type="match status" value="1"/>
</dbReference>
<dbReference type="GO" id="GO:0000981">
    <property type="term" value="F:DNA-binding transcription factor activity, RNA polymerase II-specific"/>
    <property type="evidence" value="ECO:0007669"/>
    <property type="project" value="TreeGrafter"/>
</dbReference>
<evidence type="ECO:0000259" key="10">
    <source>
        <dbReference type="PROSITE" id="PS50157"/>
    </source>
</evidence>
<evidence type="ECO:0000256" key="8">
    <source>
        <dbReference type="PROSITE-ProRule" id="PRU00042"/>
    </source>
</evidence>
<feature type="domain" description="C2H2-type" evidence="10">
    <location>
        <begin position="140"/>
        <end position="167"/>
    </location>
</feature>
<dbReference type="RefSeq" id="XP_037138858.1">
    <property type="nucleotide sequence ID" value="XM_037282962.1"/>
</dbReference>
<evidence type="ECO:0000256" key="2">
    <source>
        <dbReference type="ARBA" id="ARBA00022491"/>
    </source>
</evidence>
<keyword evidence="7" id="KW-0539">Nucleus</keyword>
<dbReference type="InterPro" id="IPR036236">
    <property type="entry name" value="Znf_C2H2_sf"/>
</dbReference>
<dbReference type="EMBL" id="CP059248">
    <property type="protein sequence ID" value="QLL32183.1"/>
    <property type="molecule type" value="Genomic_DNA"/>
</dbReference>
<keyword evidence="6" id="KW-0862">Zinc</keyword>
<proteinExistence type="predicted"/>
<evidence type="ECO:0000313" key="11">
    <source>
        <dbReference type="EMBL" id="QLL32183.1"/>
    </source>
</evidence>
<sequence length="196" mass="21647">MLQPVSVLPLPVTQSNSAVMGTLIAAANPERKYYTLLPSITDTHLMEDDLKQRLNKCAFDPPTRPLTYNIPTPSSTPTPAQFGAYTIGAATAPVSPNSSVYNSGSESCPSSSPAATTKKRKKSLRSPKGGVTEVEQRRRHVCKVCSKGFTTSGHLARHNRIHTGEKNHFCPFEGCNQRFSRHDNCIQHYRTHLRKK</sequence>
<dbReference type="GO" id="GO:0000978">
    <property type="term" value="F:RNA polymerase II cis-regulatory region sequence-specific DNA binding"/>
    <property type="evidence" value="ECO:0007669"/>
    <property type="project" value="TreeGrafter"/>
</dbReference>
<dbReference type="PANTHER" id="PTHR14003">
    <property type="entry name" value="TRANSCRIPTIONAL REPRESSOR PROTEIN YY"/>
    <property type="match status" value="1"/>
</dbReference>
<comment type="subcellular location">
    <subcellularLocation>
        <location evidence="1">Nucleus</location>
    </subcellularLocation>
</comment>
<dbReference type="GO" id="GO:0000122">
    <property type="term" value="P:negative regulation of transcription by RNA polymerase II"/>
    <property type="evidence" value="ECO:0007669"/>
    <property type="project" value="UniProtKB-ARBA"/>
</dbReference>
<reference evidence="11 12" key="1">
    <citation type="submission" date="2020-06" db="EMBL/GenBank/DDBJ databases">
        <title>The yeast mating-type switching endonuclease HO is a domesticated member of an unorthodox homing genetic element family.</title>
        <authorList>
            <person name="Coughlan A.Y."/>
            <person name="Lombardi L."/>
            <person name="Braun-Galleani S."/>
            <person name="Martos A.R."/>
            <person name="Galeote V."/>
            <person name="Bigey F."/>
            <person name="Dequin S."/>
            <person name="Byrne K.P."/>
            <person name="Wolfe K.H."/>
        </authorList>
    </citation>
    <scope>NUCLEOTIDE SEQUENCE [LARGE SCALE GENOMIC DNA]</scope>
    <source>
        <strain evidence="11 12">CBS764</strain>
    </source>
</reference>
<dbReference type="OrthoDB" id="6365676at2759"/>
<evidence type="ECO:0000313" key="12">
    <source>
        <dbReference type="Proteomes" id="UP000515788"/>
    </source>
</evidence>
<evidence type="ECO:0000256" key="7">
    <source>
        <dbReference type="ARBA" id="ARBA00023242"/>
    </source>
</evidence>
<dbReference type="GO" id="GO:0000785">
    <property type="term" value="C:chromatin"/>
    <property type="evidence" value="ECO:0007669"/>
    <property type="project" value="TreeGrafter"/>
</dbReference>
<dbReference type="GO" id="GO:2000221">
    <property type="term" value="P:negative regulation of pseudohyphal growth"/>
    <property type="evidence" value="ECO:0007669"/>
    <property type="project" value="UniProtKB-ARBA"/>
</dbReference>
<protein>
    <recommendedName>
        <fullName evidence="10">C2H2-type domain-containing protein</fullName>
    </recommendedName>
</protein>
<dbReference type="GeneID" id="59325319"/>
<dbReference type="GO" id="GO:0005667">
    <property type="term" value="C:transcription regulator complex"/>
    <property type="evidence" value="ECO:0007669"/>
    <property type="project" value="TreeGrafter"/>
</dbReference>
<dbReference type="KEGG" id="tgb:HG536_0C03510"/>
<dbReference type="PROSITE" id="PS00028">
    <property type="entry name" value="ZINC_FINGER_C2H2_1"/>
    <property type="match status" value="2"/>
</dbReference>
<evidence type="ECO:0000256" key="9">
    <source>
        <dbReference type="SAM" id="MobiDB-lite"/>
    </source>
</evidence>
<evidence type="ECO:0000256" key="5">
    <source>
        <dbReference type="ARBA" id="ARBA00022771"/>
    </source>
</evidence>
<keyword evidence="5 8" id="KW-0863">Zinc-finger</keyword>
<feature type="region of interest" description="Disordered" evidence="9">
    <location>
        <begin position="96"/>
        <end position="133"/>
    </location>
</feature>
<evidence type="ECO:0000256" key="1">
    <source>
        <dbReference type="ARBA" id="ARBA00004123"/>
    </source>
</evidence>
<dbReference type="Gene3D" id="3.30.160.60">
    <property type="entry name" value="Classic Zinc Finger"/>
    <property type="match status" value="2"/>
</dbReference>
<dbReference type="GO" id="GO:2000218">
    <property type="term" value="P:negative regulation of invasive growth in response to glucose limitation"/>
    <property type="evidence" value="ECO:0007669"/>
    <property type="project" value="UniProtKB-ARBA"/>
</dbReference>
<dbReference type="Proteomes" id="UP000515788">
    <property type="component" value="Chromosome 3"/>
</dbReference>
<name>A0A7G3ZF97_9SACH</name>
<keyword evidence="3" id="KW-0479">Metal-binding</keyword>
<dbReference type="GO" id="GO:0005634">
    <property type="term" value="C:nucleus"/>
    <property type="evidence" value="ECO:0007669"/>
    <property type="project" value="UniProtKB-SubCell"/>
</dbReference>
<dbReference type="PROSITE" id="PS50157">
    <property type="entry name" value="ZINC_FINGER_C2H2_2"/>
    <property type="match status" value="2"/>
</dbReference>
<dbReference type="GO" id="GO:0008270">
    <property type="term" value="F:zinc ion binding"/>
    <property type="evidence" value="ECO:0007669"/>
    <property type="project" value="UniProtKB-KW"/>
</dbReference>
<dbReference type="SMART" id="SM00355">
    <property type="entry name" value="ZnF_C2H2"/>
    <property type="match status" value="2"/>
</dbReference>
<evidence type="ECO:0000256" key="6">
    <source>
        <dbReference type="ARBA" id="ARBA00022833"/>
    </source>
</evidence>
<dbReference type="FunFam" id="3.30.160.60:FF:001382">
    <property type="entry name" value="Transcriptional repressor"/>
    <property type="match status" value="1"/>
</dbReference>
<gene>
    <name evidence="11" type="ORF">HG536_0C03510</name>
</gene>
<feature type="compositionally biased region" description="Low complexity" evidence="9">
    <location>
        <begin position="103"/>
        <end position="112"/>
    </location>
</feature>
<dbReference type="AlphaFoldDB" id="A0A7G3ZF97"/>
<dbReference type="SUPFAM" id="SSF57667">
    <property type="entry name" value="beta-beta-alpha zinc fingers"/>
    <property type="match status" value="1"/>
</dbReference>